<comment type="caution">
    <text evidence="1">The sequence shown here is derived from an EMBL/GenBank/DDBJ whole genome shotgun (WGS) entry which is preliminary data.</text>
</comment>
<sequence length="80" mass="8693">MSPSSVQVISETRLTPFSFRPINGFSCNKLRSPHEFPPFGRGEDNPYAHSDLIAALVMVCLGMILLNNRPAEESGTQAGS</sequence>
<protein>
    <submittedName>
        <fullName evidence="1">Uncharacterized protein</fullName>
    </submittedName>
</protein>
<evidence type="ECO:0000313" key="2">
    <source>
        <dbReference type="Proteomes" id="UP000603434"/>
    </source>
</evidence>
<reference evidence="1 2" key="1">
    <citation type="submission" date="2020-08" db="EMBL/GenBank/DDBJ databases">
        <title>Bridging the membrane lipid divide: bacteria of the FCB group superphylum have the potential to synthesize archaeal ether lipids.</title>
        <authorList>
            <person name="Villanueva L."/>
            <person name="Von Meijenfeldt F.A.B."/>
            <person name="Westbye A.B."/>
            <person name="Yadav S."/>
            <person name="Hopmans E.C."/>
            <person name="Dutilh B.E."/>
            <person name="Sinninghe Damste J.S."/>
        </authorList>
    </citation>
    <scope>NUCLEOTIDE SEQUENCE [LARGE SCALE GENOMIC DNA]</scope>
    <source>
        <strain evidence="1">NIOZ-UU30</strain>
    </source>
</reference>
<gene>
    <name evidence="1" type="ORF">H8E23_03270</name>
</gene>
<accession>A0A8J6NJD1</accession>
<organism evidence="1 2">
    <name type="scientific">Candidatus Desulfatibia profunda</name>
    <dbReference type="NCBI Taxonomy" id="2841695"/>
    <lineage>
        <taxon>Bacteria</taxon>
        <taxon>Pseudomonadati</taxon>
        <taxon>Thermodesulfobacteriota</taxon>
        <taxon>Desulfobacteria</taxon>
        <taxon>Desulfobacterales</taxon>
        <taxon>Desulfobacterales incertae sedis</taxon>
        <taxon>Candidatus Desulfatibia</taxon>
    </lineage>
</organism>
<dbReference type="Proteomes" id="UP000603434">
    <property type="component" value="Unassembled WGS sequence"/>
</dbReference>
<name>A0A8J6NJD1_9BACT</name>
<dbReference type="AlphaFoldDB" id="A0A8J6NJD1"/>
<evidence type="ECO:0000313" key="1">
    <source>
        <dbReference type="EMBL" id="MBC8360407.1"/>
    </source>
</evidence>
<proteinExistence type="predicted"/>
<dbReference type="EMBL" id="JACNJH010000088">
    <property type="protein sequence ID" value="MBC8360407.1"/>
    <property type="molecule type" value="Genomic_DNA"/>
</dbReference>